<organism evidence="1 2">
    <name type="scientific">Bordetella genomosp. 10</name>
    <dbReference type="NCBI Taxonomy" id="1416804"/>
    <lineage>
        <taxon>Bacteria</taxon>
        <taxon>Pseudomonadati</taxon>
        <taxon>Pseudomonadota</taxon>
        <taxon>Betaproteobacteria</taxon>
        <taxon>Burkholderiales</taxon>
        <taxon>Alcaligenaceae</taxon>
        <taxon>Bordetella</taxon>
    </lineage>
</organism>
<evidence type="ECO:0000313" key="2">
    <source>
        <dbReference type="Proteomes" id="UP000216020"/>
    </source>
</evidence>
<sequence length="82" mass="9011">MLPDTAVAVDRALLSYSVDCAFALREQLEVMREIIGVQIHMPTMTSDAALERVKQMAFLASVTLDELVNVIGERMTIEAEAA</sequence>
<gene>
    <name evidence="1" type="ORF">CAL29_28220</name>
</gene>
<accession>A0A261S320</accession>
<reference evidence="2" key="1">
    <citation type="submission" date="2017-05" db="EMBL/GenBank/DDBJ databases">
        <title>Complete and WGS of Bordetella genogroups.</title>
        <authorList>
            <person name="Spilker T."/>
            <person name="Lipuma J."/>
        </authorList>
    </citation>
    <scope>NUCLEOTIDE SEQUENCE [LARGE SCALE GENOMIC DNA]</scope>
    <source>
        <strain evidence="2">AU16122</strain>
    </source>
</reference>
<dbReference type="Proteomes" id="UP000216020">
    <property type="component" value="Unassembled WGS sequence"/>
</dbReference>
<dbReference type="EMBL" id="NEVM01000005">
    <property type="protein sequence ID" value="OZI31758.1"/>
    <property type="molecule type" value="Genomic_DNA"/>
</dbReference>
<comment type="caution">
    <text evidence="1">The sequence shown here is derived from an EMBL/GenBank/DDBJ whole genome shotgun (WGS) entry which is preliminary data.</text>
</comment>
<dbReference type="AlphaFoldDB" id="A0A261S320"/>
<keyword evidence="2" id="KW-1185">Reference proteome</keyword>
<protein>
    <submittedName>
        <fullName evidence="1">Uncharacterized protein</fullName>
    </submittedName>
</protein>
<proteinExistence type="predicted"/>
<evidence type="ECO:0000313" key="1">
    <source>
        <dbReference type="EMBL" id="OZI31758.1"/>
    </source>
</evidence>
<name>A0A261S320_9BORD</name>